<dbReference type="UniPathway" id="UPA00219"/>
<comment type="caution">
    <text evidence="10">Lacks conserved residue(s) required for the propagation of feature annotation.</text>
</comment>
<keyword evidence="1 10" id="KW-1003">Cell membrane</keyword>
<keyword evidence="2 10" id="KW-0132">Cell division</keyword>
<evidence type="ECO:0000256" key="4">
    <source>
        <dbReference type="ARBA" id="ARBA00022679"/>
    </source>
</evidence>
<feature type="binding site" evidence="10">
    <location>
        <begin position="42"/>
        <end position="44"/>
    </location>
    <ligand>
        <name>UDP-N-acetyl-alpha-D-glucosamine</name>
        <dbReference type="ChEBI" id="CHEBI:57705"/>
    </ligand>
</feature>
<feature type="binding site" evidence="10">
    <location>
        <position position="197"/>
    </location>
    <ligand>
        <name>UDP-N-acetyl-alpha-D-glucosamine</name>
        <dbReference type="ChEBI" id="CHEBI:57705"/>
    </ligand>
</feature>
<comment type="subcellular location">
    <subcellularLocation>
        <location evidence="10">Cell membrane</location>
        <topology evidence="10">Peripheral membrane protein</topology>
        <orientation evidence="10">Cytoplasmic side</orientation>
    </subcellularLocation>
</comment>
<dbReference type="GO" id="GO:0051301">
    <property type="term" value="P:cell division"/>
    <property type="evidence" value="ECO:0007669"/>
    <property type="project" value="UniProtKB-KW"/>
</dbReference>
<dbReference type="GO" id="GO:0071555">
    <property type="term" value="P:cell wall organization"/>
    <property type="evidence" value="ECO:0007669"/>
    <property type="project" value="UniProtKB-KW"/>
</dbReference>
<dbReference type="Proteomes" id="UP000306196">
    <property type="component" value="Unassembled WGS sequence"/>
</dbReference>
<dbReference type="SUPFAM" id="SSF53756">
    <property type="entry name" value="UDP-Glycosyltransferase/glycogen phosphorylase"/>
    <property type="match status" value="1"/>
</dbReference>
<comment type="similarity">
    <text evidence="10">Belongs to the glycosyltransferase 28 family. MurG subfamily.</text>
</comment>
<dbReference type="InterPro" id="IPR004276">
    <property type="entry name" value="GlycoTrans_28_N"/>
</dbReference>
<dbReference type="Pfam" id="PF03033">
    <property type="entry name" value="Glyco_transf_28"/>
    <property type="match status" value="1"/>
</dbReference>
<evidence type="ECO:0000256" key="5">
    <source>
        <dbReference type="ARBA" id="ARBA00022960"/>
    </source>
</evidence>
<protein>
    <recommendedName>
        <fullName evidence="10">UDP-N-acetylglucosamine--N-acetylmuramyl-(pentapeptide) pyrophosphoryl-undecaprenol N-acetylglucosamine transferase</fullName>
        <ecNumber evidence="10">2.4.1.227</ecNumber>
    </recommendedName>
    <alternativeName>
        <fullName evidence="10">Undecaprenyl-PP-MurNAc-pentapeptide-UDPGlcNAc GlcNAc transferase</fullName>
    </alternativeName>
</protein>
<dbReference type="OrthoDB" id="9808936at2"/>
<feature type="domain" description="Glycosyltransferase family 28 N-terminal" evidence="11">
    <location>
        <begin position="35"/>
        <end position="173"/>
    </location>
</feature>
<evidence type="ECO:0000256" key="6">
    <source>
        <dbReference type="ARBA" id="ARBA00022984"/>
    </source>
</evidence>
<dbReference type="GO" id="GO:0051991">
    <property type="term" value="F:UDP-N-acetyl-D-glucosamine:N-acetylmuramoyl-L-alanyl-D-glutamyl-meso-2,6-diaminopimelyl-D-alanyl-D-alanine-diphosphoundecaprenol 4-beta-N-acetylglucosaminlytransferase activity"/>
    <property type="evidence" value="ECO:0007669"/>
    <property type="project" value="RHEA"/>
</dbReference>
<dbReference type="GO" id="GO:0005886">
    <property type="term" value="C:plasma membrane"/>
    <property type="evidence" value="ECO:0007669"/>
    <property type="project" value="UniProtKB-SubCell"/>
</dbReference>
<evidence type="ECO:0000259" key="12">
    <source>
        <dbReference type="Pfam" id="PF04101"/>
    </source>
</evidence>
<dbReference type="PANTHER" id="PTHR21015:SF22">
    <property type="entry name" value="GLYCOSYLTRANSFERASE"/>
    <property type="match status" value="1"/>
</dbReference>
<evidence type="ECO:0000256" key="3">
    <source>
        <dbReference type="ARBA" id="ARBA00022676"/>
    </source>
</evidence>
<feature type="binding site" evidence="10">
    <location>
        <position position="155"/>
    </location>
    <ligand>
        <name>UDP-N-acetyl-alpha-D-glucosamine</name>
        <dbReference type="ChEBI" id="CHEBI:57705"/>
    </ligand>
</feature>
<reference evidence="13 14" key="1">
    <citation type="submission" date="2019-05" db="EMBL/GenBank/DDBJ databases">
        <title>Verrucobacter flavum gen. nov., sp. nov. a new member of the family Verrucomicrobiaceae.</title>
        <authorList>
            <person name="Szuroczki S."/>
            <person name="Abbaszade G."/>
            <person name="Szabo A."/>
            <person name="Felfoldi T."/>
            <person name="Schumann P."/>
            <person name="Boka K."/>
            <person name="Keki Z."/>
            <person name="Toumi M."/>
            <person name="Toth E."/>
        </authorList>
    </citation>
    <scope>NUCLEOTIDE SEQUENCE [LARGE SCALE GENOMIC DNA]</scope>
    <source>
        <strain evidence="13 14">MG-N-17</strain>
    </source>
</reference>
<evidence type="ECO:0000256" key="1">
    <source>
        <dbReference type="ARBA" id="ARBA00022475"/>
    </source>
</evidence>
<feature type="binding site" evidence="10">
    <location>
        <position position="330"/>
    </location>
    <ligand>
        <name>UDP-N-acetyl-alpha-D-glucosamine</name>
        <dbReference type="ChEBI" id="CHEBI:57705"/>
    </ligand>
</feature>
<keyword evidence="7 10" id="KW-0472">Membrane</keyword>
<dbReference type="GO" id="GO:0005975">
    <property type="term" value="P:carbohydrate metabolic process"/>
    <property type="evidence" value="ECO:0007669"/>
    <property type="project" value="InterPro"/>
</dbReference>
<dbReference type="GO" id="GO:0050511">
    <property type="term" value="F:undecaprenyldiphospho-muramoylpentapeptide beta-N-acetylglucosaminyltransferase activity"/>
    <property type="evidence" value="ECO:0007669"/>
    <property type="project" value="UniProtKB-UniRule"/>
</dbReference>
<evidence type="ECO:0000256" key="7">
    <source>
        <dbReference type="ARBA" id="ARBA00023136"/>
    </source>
</evidence>
<name>A0A5R8K9P4_9BACT</name>
<keyword evidence="5 10" id="KW-0133">Cell shape</keyword>
<dbReference type="GO" id="GO:0009252">
    <property type="term" value="P:peptidoglycan biosynthetic process"/>
    <property type="evidence" value="ECO:0007669"/>
    <property type="project" value="UniProtKB-UniRule"/>
</dbReference>
<comment type="pathway">
    <text evidence="10">Cell wall biogenesis; peptidoglycan biosynthesis.</text>
</comment>
<dbReference type="EMBL" id="VAUV01000017">
    <property type="protein sequence ID" value="TLD68987.1"/>
    <property type="molecule type" value="Genomic_DNA"/>
</dbReference>
<accession>A0A5R8K9P4</accession>
<keyword evidence="3 10" id="KW-0328">Glycosyltransferase</keyword>
<feature type="domain" description="Glycosyl transferase family 28 C-terminal" evidence="12">
    <location>
        <begin position="223"/>
        <end position="388"/>
    </location>
</feature>
<evidence type="ECO:0000256" key="8">
    <source>
        <dbReference type="ARBA" id="ARBA00023306"/>
    </source>
</evidence>
<keyword evidence="8 10" id="KW-0131">Cell cycle</keyword>
<keyword evidence="14" id="KW-1185">Reference proteome</keyword>
<keyword evidence="6 10" id="KW-0573">Peptidoglycan synthesis</keyword>
<dbReference type="Pfam" id="PF04101">
    <property type="entry name" value="Glyco_tran_28_C"/>
    <property type="match status" value="1"/>
</dbReference>
<evidence type="ECO:0000256" key="9">
    <source>
        <dbReference type="ARBA" id="ARBA00023316"/>
    </source>
</evidence>
<evidence type="ECO:0000313" key="13">
    <source>
        <dbReference type="EMBL" id="TLD68987.1"/>
    </source>
</evidence>
<dbReference type="EC" id="2.4.1.227" evidence="10"/>
<evidence type="ECO:0000256" key="10">
    <source>
        <dbReference type="HAMAP-Rule" id="MF_00033"/>
    </source>
</evidence>
<evidence type="ECO:0000313" key="14">
    <source>
        <dbReference type="Proteomes" id="UP000306196"/>
    </source>
</evidence>
<gene>
    <name evidence="10 13" type="primary">murG</name>
    <name evidence="13" type="ORF">FEM03_20210</name>
</gene>
<dbReference type="InterPro" id="IPR007235">
    <property type="entry name" value="Glyco_trans_28_C"/>
</dbReference>
<dbReference type="GO" id="GO:0008360">
    <property type="term" value="P:regulation of cell shape"/>
    <property type="evidence" value="ECO:0007669"/>
    <property type="project" value="UniProtKB-KW"/>
</dbReference>
<sequence length="399" mass="42958">MECPVGRMTCRSPGAVVCQLLLTAMARSNQFRLHVLIACGGTGGHLYPGIAVGEVLRARRHTVTLLISEKKIDALAASAHPELRFEKLPYLAMPSPLSPKMPKFLMGVWKGLRQCKAMIKKENIRVVLGMGGFTSFAPILAGRQCKVKTLIHDSNAIPGKANRLTSRYCDEILLGFGEAAAYFPKHLATQVTGTPVRSALRQAANDNKEDPYAFFGLNPNLKTLLIIGGSQGARGVNNAVTHSLDQLDALGVQLLHITGPGDYQEVCDAYQTKEIKLRSHIAAFCHRMELAYRVADMAVARSGASTLAELAYFGVPSLLVPYPTAADDHQTKNAAIFDKAGAGILVSELELSPEKLAAVVGEILNDSAKSQRMSQAAQQISCANAAERIADAIEQLVDK</sequence>
<comment type="catalytic activity">
    <reaction evidence="10">
        <text>di-trans,octa-cis-undecaprenyl diphospho-N-acetyl-alpha-D-muramoyl-L-alanyl-D-glutamyl-meso-2,6-diaminopimeloyl-D-alanyl-D-alanine + UDP-N-acetyl-alpha-D-glucosamine = di-trans,octa-cis-undecaprenyl diphospho-[N-acetyl-alpha-D-glucosaminyl-(1-&gt;4)]-N-acetyl-alpha-D-muramoyl-L-alanyl-D-glutamyl-meso-2,6-diaminopimeloyl-D-alanyl-D-alanine + UDP + H(+)</text>
        <dbReference type="Rhea" id="RHEA:31227"/>
        <dbReference type="ChEBI" id="CHEBI:15378"/>
        <dbReference type="ChEBI" id="CHEBI:57705"/>
        <dbReference type="ChEBI" id="CHEBI:58223"/>
        <dbReference type="ChEBI" id="CHEBI:61387"/>
        <dbReference type="ChEBI" id="CHEBI:61388"/>
        <dbReference type="EC" id="2.4.1.227"/>
    </reaction>
</comment>
<dbReference type="InterPro" id="IPR006009">
    <property type="entry name" value="GlcNAc_MurG"/>
</dbReference>
<feature type="binding site" evidence="10">
    <location>
        <position position="230"/>
    </location>
    <ligand>
        <name>UDP-N-acetyl-alpha-D-glucosamine</name>
        <dbReference type="ChEBI" id="CHEBI:57705"/>
    </ligand>
</feature>
<dbReference type="AlphaFoldDB" id="A0A5R8K9P4"/>
<evidence type="ECO:0000259" key="11">
    <source>
        <dbReference type="Pfam" id="PF03033"/>
    </source>
</evidence>
<dbReference type="NCBIfam" id="TIGR01133">
    <property type="entry name" value="murG"/>
    <property type="match status" value="1"/>
</dbReference>
<dbReference type="PANTHER" id="PTHR21015">
    <property type="entry name" value="UDP-N-ACETYLGLUCOSAMINE--N-ACETYLMURAMYL-(PENTAPEPTIDE) PYROPHOSPHORYL-UNDECAPRENOL N-ACETYLGLUCOSAMINE TRANSFERASE 1"/>
    <property type="match status" value="1"/>
</dbReference>
<organism evidence="13 14">
    <name type="scientific">Phragmitibacter flavus</name>
    <dbReference type="NCBI Taxonomy" id="2576071"/>
    <lineage>
        <taxon>Bacteria</taxon>
        <taxon>Pseudomonadati</taxon>
        <taxon>Verrucomicrobiota</taxon>
        <taxon>Verrucomicrobiia</taxon>
        <taxon>Verrucomicrobiales</taxon>
        <taxon>Verrucomicrobiaceae</taxon>
        <taxon>Phragmitibacter</taxon>
    </lineage>
</organism>
<proteinExistence type="inferred from homology"/>
<keyword evidence="4 10" id="KW-0808">Transferase</keyword>
<dbReference type="Gene3D" id="3.40.50.2000">
    <property type="entry name" value="Glycogen Phosphorylase B"/>
    <property type="match status" value="2"/>
</dbReference>
<comment type="function">
    <text evidence="10">Cell wall formation. Catalyzes the transfer of a GlcNAc subunit on undecaprenyl-pyrophosphoryl-MurNAc-pentapeptide (lipid intermediate I) to form undecaprenyl-pyrophosphoryl-MurNAc-(pentapeptide)GlcNAc (lipid intermediate II).</text>
</comment>
<dbReference type="CDD" id="cd03785">
    <property type="entry name" value="GT28_MurG"/>
    <property type="match status" value="1"/>
</dbReference>
<keyword evidence="9 10" id="KW-0961">Cell wall biogenesis/degradation</keyword>
<dbReference type="HAMAP" id="MF_00033">
    <property type="entry name" value="MurG"/>
    <property type="match status" value="1"/>
</dbReference>
<evidence type="ECO:0000256" key="2">
    <source>
        <dbReference type="ARBA" id="ARBA00022618"/>
    </source>
</evidence>
<comment type="caution">
    <text evidence="13">The sequence shown here is derived from an EMBL/GenBank/DDBJ whole genome shotgun (WGS) entry which is preliminary data.</text>
</comment>